<sequence length="143" mass="17093">MKDLRHLLRSFRVLSCKDWNIYSLSVNNFSSKTDRFIRIRTNNEEKHILLQLGTSTFGKLNGTEEFFRMSIISSEQSEIDTSGEWVRKLAEIPENEISDDEDYEDYEDYGGYVGFDYYDYDDDGYNGIRFDEYLRDHFYGYRS</sequence>
<organism evidence="1 2">
    <name type="scientific">Caenorhabditis tropicalis</name>
    <dbReference type="NCBI Taxonomy" id="1561998"/>
    <lineage>
        <taxon>Eukaryota</taxon>
        <taxon>Metazoa</taxon>
        <taxon>Ecdysozoa</taxon>
        <taxon>Nematoda</taxon>
        <taxon>Chromadorea</taxon>
        <taxon>Rhabditida</taxon>
        <taxon>Rhabditina</taxon>
        <taxon>Rhabditomorpha</taxon>
        <taxon>Rhabditoidea</taxon>
        <taxon>Rhabditidae</taxon>
        <taxon>Peloderinae</taxon>
        <taxon>Caenorhabditis</taxon>
    </lineage>
</organism>
<keyword evidence="1" id="KW-1185">Reference proteome</keyword>
<evidence type="ECO:0000313" key="1">
    <source>
        <dbReference type="Proteomes" id="UP000095282"/>
    </source>
</evidence>
<accession>A0A1I7TGQ6</accession>
<dbReference type="Proteomes" id="UP000095282">
    <property type="component" value="Unplaced"/>
</dbReference>
<dbReference type="WBParaSite" id="Csp11.Scaffold608.g5768.t1">
    <property type="protein sequence ID" value="Csp11.Scaffold608.g5768.t1"/>
    <property type="gene ID" value="Csp11.Scaffold608.g5768"/>
</dbReference>
<dbReference type="AlphaFoldDB" id="A0A1I7TGQ6"/>
<evidence type="ECO:0000313" key="2">
    <source>
        <dbReference type="WBParaSite" id="Csp11.Scaffold608.g5768.t1"/>
    </source>
</evidence>
<reference evidence="2" key="1">
    <citation type="submission" date="2016-11" db="UniProtKB">
        <authorList>
            <consortium name="WormBaseParasite"/>
        </authorList>
    </citation>
    <scope>IDENTIFICATION</scope>
</reference>
<name>A0A1I7TGQ6_9PELO</name>
<proteinExistence type="predicted"/>
<protein>
    <submittedName>
        <fullName evidence="2">FTH domain-containing protein</fullName>
    </submittedName>
</protein>